<keyword evidence="2" id="KW-1185">Reference proteome</keyword>
<evidence type="ECO:0008006" key="3">
    <source>
        <dbReference type="Google" id="ProtNLM"/>
    </source>
</evidence>
<comment type="caution">
    <text evidence="1">The sequence shown here is derived from an EMBL/GenBank/DDBJ whole genome shotgun (WGS) entry which is preliminary data.</text>
</comment>
<sequence>MARVELWAPSDAGNLSPWKKGPILQTLVFGVILLDYALQSPCATKEVVKTKVMEQTRYDQNAIQALKDNKMGLKRASKTFCVPCSTLQRFSHLDLPIEEVVNRKFGRKTVMSLEMEL</sequence>
<gene>
    <name evidence="1" type="ORF">PR048_012491</name>
</gene>
<organism evidence="1 2">
    <name type="scientific">Dryococelus australis</name>
    <dbReference type="NCBI Taxonomy" id="614101"/>
    <lineage>
        <taxon>Eukaryota</taxon>
        <taxon>Metazoa</taxon>
        <taxon>Ecdysozoa</taxon>
        <taxon>Arthropoda</taxon>
        <taxon>Hexapoda</taxon>
        <taxon>Insecta</taxon>
        <taxon>Pterygota</taxon>
        <taxon>Neoptera</taxon>
        <taxon>Polyneoptera</taxon>
        <taxon>Phasmatodea</taxon>
        <taxon>Verophasmatodea</taxon>
        <taxon>Anareolatae</taxon>
        <taxon>Phasmatidae</taxon>
        <taxon>Eurycanthinae</taxon>
        <taxon>Dryococelus</taxon>
    </lineage>
</organism>
<accession>A0ABQ9HPY2</accession>
<name>A0ABQ9HPY2_9NEOP</name>
<dbReference type="EMBL" id="JARBHB010000004">
    <property type="protein sequence ID" value="KAJ8886282.1"/>
    <property type="molecule type" value="Genomic_DNA"/>
</dbReference>
<evidence type="ECO:0000313" key="2">
    <source>
        <dbReference type="Proteomes" id="UP001159363"/>
    </source>
</evidence>
<proteinExistence type="predicted"/>
<dbReference type="Proteomes" id="UP001159363">
    <property type="component" value="Chromosome X"/>
</dbReference>
<evidence type="ECO:0000313" key="1">
    <source>
        <dbReference type="EMBL" id="KAJ8886282.1"/>
    </source>
</evidence>
<reference evidence="1 2" key="1">
    <citation type="submission" date="2023-02" db="EMBL/GenBank/DDBJ databases">
        <title>LHISI_Scaffold_Assembly.</title>
        <authorList>
            <person name="Stuart O.P."/>
            <person name="Cleave R."/>
            <person name="Magrath M.J.L."/>
            <person name="Mikheyev A.S."/>
        </authorList>
    </citation>
    <scope>NUCLEOTIDE SEQUENCE [LARGE SCALE GENOMIC DNA]</scope>
    <source>
        <strain evidence="1">Daus_M_001</strain>
        <tissue evidence="1">Leg muscle</tissue>
    </source>
</reference>
<protein>
    <recommendedName>
        <fullName evidence="3">HTH psq-type domain-containing protein</fullName>
    </recommendedName>
</protein>
<dbReference type="Gene3D" id="1.10.10.60">
    <property type="entry name" value="Homeodomain-like"/>
    <property type="match status" value="1"/>
</dbReference>